<name>A0A512HL68_9HYPH</name>
<feature type="domain" description="ABC transporter" evidence="11">
    <location>
        <begin position="12"/>
        <end position="247"/>
    </location>
</feature>
<evidence type="ECO:0000256" key="1">
    <source>
        <dbReference type="ARBA" id="ARBA00004202"/>
    </source>
</evidence>
<dbReference type="Pfam" id="PF00005">
    <property type="entry name" value="ABC_tran"/>
    <property type="match status" value="2"/>
</dbReference>
<dbReference type="SUPFAM" id="SSF52540">
    <property type="entry name" value="P-loop containing nucleoside triphosphate hydrolases"/>
    <property type="match status" value="2"/>
</dbReference>
<dbReference type="InterPro" id="IPR027417">
    <property type="entry name" value="P-loop_NTPase"/>
</dbReference>
<keyword evidence="7" id="KW-0547">Nucleotide-binding</keyword>
<gene>
    <name evidence="12" type="ORF">RNA01_31260</name>
</gene>
<sequence length="509" mass="54976">MDHGGSGTEFVLEARGVSKIFGQHRALDGVNFGLRSGEVHALLGENGAGKSTLIKILTGAHQPDAGAVVLDGVSVHFRDPLEAQSYGIGTVYQEVNLLPNRSVAENLFLGHQPTRFGFVRKSLIARNARALLSRYGLDIDVEAELGSYSVAVQQIVAICRAVELSGKVLVLDEPTASLDKHEVDRLFDVIAKLKADGLAIVFITHFLDQVFAIADRVTILRNGKLIGTEPLAGLTRTDVVRMMLGKDVSFVPAVTGIEERAAGPAMVEFDGCGKAGKVKPFSVSLHKGEVVGVAGLLGSGRTEMARVMFGIDQTDCGEIRIDNRRVELKSPAQAIAHGFGFCPEDRKAEGIFGDLSVRENIIIALQGKLGWFRALNRDEQMEIAGKFAEDLDIRAHSHDMPVKLLSGGNQQKVILARWLATDPTFLILDEPTRGIDVGAHAEIVRTISRLREDGLALLVISSELDEVVAYSSRVVVMRDREMVAELRGDQITPSVIVQAIAAQPEGETA</sequence>
<dbReference type="PANTHER" id="PTHR43790">
    <property type="entry name" value="CARBOHYDRATE TRANSPORT ATP-BINDING PROTEIN MG119-RELATED"/>
    <property type="match status" value="1"/>
</dbReference>
<dbReference type="Gene3D" id="3.40.50.300">
    <property type="entry name" value="P-loop containing nucleotide triphosphate hydrolases"/>
    <property type="match status" value="2"/>
</dbReference>
<evidence type="ECO:0000256" key="5">
    <source>
        <dbReference type="ARBA" id="ARBA00022597"/>
    </source>
</evidence>
<evidence type="ECO:0000313" key="12">
    <source>
        <dbReference type="EMBL" id="GEO86194.1"/>
    </source>
</evidence>
<dbReference type="CDD" id="cd03215">
    <property type="entry name" value="ABC_Carb_Monos_II"/>
    <property type="match status" value="1"/>
</dbReference>
<dbReference type="FunFam" id="3.40.50.300:FF:000127">
    <property type="entry name" value="Ribose import ATP-binding protein RbsA"/>
    <property type="match status" value="1"/>
</dbReference>
<dbReference type="RefSeq" id="WP_147181148.1">
    <property type="nucleotide sequence ID" value="NZ_BJZP01000017.1"/>
</dbReference>
<dbReference type="GO" id="GO:0005524">
    <property type="term" value="F:ATP binding"/>
    <property type="evidence" value="ECO:0007669"/>
    <property type="project" value="UniProtKB-KW"/>
</dbReference>
<dbReference type="PROSITE" id="PS50893">
    <property type="entry name" value="ABC_TRANSPORTER_2"/>
    <property type="match status" value="2"/>
</dbReference>
<evidence type="ECO:0000256" key="8">
    <source>
        <dbReference type="ARBA" id="ARBA00022840"/>
    </source>
</evidence>
<keyword evidence="4" id="KW-1003">Cell membrane</keyword>
<evidence type="ECO:0000256" key="3">
    <source>
        <dbReference type="ARBA" id="ARBA00022448"/>
    </source>
</evidence>
<evidence type="ECO:0000256" key="7">
    <source>
        <dbReference type="ARBA" id="ARBA00022741"/>
    </source>
</evidence>
<evidence type="ECO:0000256" key="4">
    <source>
        <dbReference type="ARBA" id="ARBA00022475"/>
    </source>
</evidence>
<keyword evidence="5" id="KW-0762">Sugar transport</keyword>
<keyword evidence="3" id="KW-0813">Transport</keyword>
<evidence type="ECO:0000256" key="10">
    <source>
        <dbReference type="ARBA" id="ARBA00023136"/>
    </source>
</evidence>
<dbReference type="InterPro" id="IPR003439">
    <property type="entry name" value="ABC_transporter-like_ATP-bd"/>
</dbReference>
<evidence type="ECO:0000256" key="9">
    <source>
        <dbReference type="ARBA" id="ARBA00022967"/>
    </source>
</evidence>
<dbReference type="SMART" id="SM00382">
    <property type="entry name" value="AAA"/>
    <property type="match status" value="2"/>
</dbReference>
<organism evidence="12 13">
    <name type="scientific">Ciceribacter naphthalenivorans</name>
    <dbReference type="NCBI Taxonomy" id="1118451"/>
    <lineage>
        <taxon>Bacteria</taxon>
        <taxon>Pseudomonadati</taxon>
        <taxon>Pseudomonadota</taxon>
        <taxon>Alphaproteobacteria</taxon>
        <taxon>Hyphomicrobiales</taxon>
        <taxon>Rhizobiaceae</taxon>
        <taxon>Ciceribacter</taxon>
    </lineage>
</organism>
<keyword evidence="13" id="KW-1185">Reference proteome</keyword>
<dbReference type="Proteomes" id="UP000321717">
    <property type="component" value="Unassembled WGS sequence"/>
</dbReference>
<accession>A0A512HL68</accession>
<comment type="caution">
    <text evidence="12">The sequence shown here is derived from an EMBL/GenBank/DDBJ whole genome shotgun (WGS) entry which is preliminary data.</text>
</comment>
<dbReference type="CDD" id="cd03216">
    <property type="entry name" value="ABC_Carb_Monos_I"/>
    <property type="match status" value="1"/>
</dbReference>
<dbReference type="GO" id="GO:0016887">
    <property type="term" value="F:ATP hydrolysis activity"/>
    <property type="evidence" value="ECO:0007669"/>
    <property type="project" value="InterPro"/>
</dbReference>
<keyword evidence="9" id="KW-1278">Translocase</keyword>
<comment type="subcellular location">
    <subcellularLocation>
        <location evidence="1">Cell membrane</location>
        <topology evidence="1">Peripheral membrane protein</topology>
    </subcellularLocation>
</comment>
<dbReference type="InterPro" id="IPR050107">
    <property type="entry name" value="ABC_carbohydrate_import_ATPase"/>
</dbReference>
<dbReference type="PANTHER" id="PTHR43790:SF9">
    <property type="entry name" value="GALACTOFURANOSE TRANSPORTER ATP-BINDING PROTEIN YTFR"/>
    <property type="match status" value="1"/>
</dbReference>
<comment type="similarity">
    <text evidence="2">Belongs to the ABC transporter superfamily.</text>
</comment>
<evidence type="ECO:0000259" key="11">
    <source>
        <dbReference type="PROSITE" id="PS50893"/>
    </source>
</evidence>
<protein>
    <submittedName>
        <fullName evidence="12">ABC transporter ATP-binding protein</fullName>
    </submittedName>
</protein>
<dbReference type="InterPro" id="IPR003593">
    <property type="entry name" value="AAA+_ATPase"/>
</dbReference>
<evidence type="ECO:0000256" key="6">
    <source>
        <dbReference type="ARBA" id="ARBA00022737"/>
    </source>
</evidence>
<dbReference type="OrthoDB" id="9805029at2"/>
<dbReference type="AlphaFoldDB" id="A0A512HL68"/>
<feature type="domain" description="ABC transporter" evidence="11">
    <location>
        <begin position="243"/>
        <end position="504"/>
    </location>
</feature>
<dbReference type="InterPro" id="IPR017871">
    <property type="entry name" value="ABC_transporter-like_CS"/>
</dbReference>
<dbReference type="PROSITE" id="PS00211">
    <property type="entry name" value="ABC_TRANSPORTER_1"/>
    <property type="match status" value="1"/>
</dbReference>
<evidence type="ECO:0000256" key="2">
    <source>
        <dbReference type="ARBA" id="ARBA00005417"/>
    </source>
</evidence>
<proteinExistence type="inferred from homology"/>
<keyword evidence="6" id="KW-0677">Repeat</keyword>
<dbReference type="EMBL" id="BJZP01000017">
    <property type="protein sequence ID" value="GEO86194.1"/>
    <property type="molecule type" value="Genomic_DNA"/>
</dbReference>
<keyword evidence="10" id="KW-0472">Membrane</keyword>
<reference evidence="12 13" key="1">
    <citation type="submission" date="2019-07" db="EMBL/GenBank/DDBJ databases">
        <title>Whole genome shotgun sequence of Rhizobium naphthalenivorans NBRC 107585.</title>
        <authorList>
            <person name="Hosoyama A."/>
            <person name="Uohara A."/>
            <person name="Ohji S."/>
            <person name="Ichikawa N."/>
        </authorList>
    </citation>
    <scope>NUCLEOTIDE SEQUENCE [LARGE SCALE GENOMIC DNA]</scope>
    <source>
        <strain evidence="12 13">NBRC 107585</strain>
    </source>
</reference>
<dbReference type="GO" id="GO:0005886">
    <property type="term" value="C:plasma membrane"/>
    <property type="evidence" value="ECO:0007669"/>
    <property type="project" value="UniProtKB-SubCell"/>
</dbReference>
<keyword evidence="8 12" id="KW-0067">ATP-binding</keyword>
<evidence type="ECO:0000313" key="13">
    <source>
        <dbReference type="Proteomes" id="UP000321717"/>
    </source>
</evidence>